<dbReference type="EMBL" id="LCRF01000078">
    <property type="protein sequence ID" value="KKW29378.1"/>
    <property type="molecule type" value="Genomic_DNA"/>
</dbReference>
<feature type="non-terminal residue" evidence="2">
    <location>
        <position position="1"/>
    </location>
</feature>
<name>A0A0G1XDL5_9BACT</name>
<dbReference type="Proteomes" id="UP000034445">
    <property type="component" value="Unassembled WGS sequence"/>
</dbReference>
<feature type="compositionally biased region" description="Basic residues" evidence="1">
    <location>
        <begin position="76"/>
        <end position="86"/>
    </location>
</feature>
<gene>
    <name evidence="2" type="ORF">UY74_C0078G0001</name>
</gene>
<comment type="caution">
    <text evidence="2">The sequence shown here is derived from an EMBL/GenBank/DDBJ whole genome shotgun (WGS) entry which is preliminary data.</text>
</comment>
<evidence type="ECO:0000313" key="3">
    <source>
        <dbReference type="Proteomes" id="UP000034445"/>
    </source>
</evidence>
<organism evidence="2 3">
    <name type="scientific">Candidatus Kaiserbacteria bacterium GW2011_GWC2_52_8b</name>
    <dbReference type="NCBI Taxonomy" id="1618676"/>
    <lineage>
        <taxon>Bacteria</taxon>
        <taxon>Candidatus Kaiseribacteriota</taxon>
    </lineage>
</organism>
<accession>A0A0G1XDL5</accession>
<sequence>PRPLSTTRQAEQPITVEVMVPEPVSFAAPADSQVASPEVKELTEGEALEQELQELARSAGGRRVGTETPRPGQNYRSRRMSTARTF</sequence>
<protein>
    <submittedName>
        <fullName evidence="2">Uncharacterized protein</fullName>
    </submittedName>
</protein>
<proteinExistence type="predicted"/>
<reference evidence="2 3" key="1">
    <citation type="journal article" date="2015" name="Nature">
        <title>rRNA introns, odd ribosomes, and small enigmatic genomes across a large radiation of phyla.</title>
        <authorList>
            <person name="Brown C.T."/>
            <person name="Hug L.A."/>
            <person name="Thomas B.C."/>
            <person name="Sharon I."/>
            <person name="Castelle C.J."/>
            <person name="Singh A."/>
            <person name="Wilkins M.J."/>
            <person name="Williams K.H."/>
            <person name="Banfield J.F."/>
        </authorList>
    </citation>
    <scope>NUCLEOTIDE SEQUENCE [LARGE SCALE GENOMIC DNA]</scope>
</reference>
<evidence type="ECO:0000313" key="2">
    <source>
        <dbReference type="EMBL" id="KKW29378.1"/>
    </source>
</evidence>
<dbReference type="AlphaFoldDB" id="A0A0G1XDL5"/>
<feature type="region of interest" description="Disordered" evidence="1">
    <location>
        <begin position="55"/>
        <end position="86"/>
    </location>
</feature>
<evidence type="ECO:0000256" key="1">
    <source>
        <dbReference type="SAM" id="MobiDB-lite"/>
    </source>
</evidence>